<comment type="similarity">
    <text evidence="3">Belongs to the BRAT1 family.</text>
</comment>
<evidence type="ECO:0000313" key="5">
    <source>
        <dbReference type="EMBL" id="KAK7508046.1"/>
    </source>
</evidence>
<evidence type="ECO:0000313" key="6">
    <source>
        <dbReference type="Proteomes" id="UP001519460"/>
    </source>
</evidence>
<dbReference type="InterPro" id="IPR016024">
    <property type="entry name" value="ARM-type_fold"/>
</dbReference>
<dbReference type="AlphaFoldDB" id="A0ABD0M9D1"/>
<feature type="region of interest" description="Disordered" evidence="4">
    <location>
        <begin position="686"/>
        <end position="716"/>
    </location>
</feature>
<evidence type="ECO:0000256" key="2">
    <source>
        <dbReference type="ARBA" id="ARBA00022490"/>
    </source>
</evidence>
<evidence type="ECO:0000256" key="4">
    <source>
        <dbReference type="SAM" id="MobiDB-lite"/>
    </source>
</evidence>
<name>A0ABD0M9D1_9CAEN</name>
<keyword evidence="2" id="KW-0963">Cytoplasm</keyword>
<reference evidence="5 6" key="1">
    <citation type="journal article" date="2023" name="Sci. Data">
        <title>Genome assembly of the Korean intertidal mud-creeper Batillaria attramentaria.</title>
        <authorList>
            <person name="Patra A.K."/>
            <person name="Ho P.T."/>
            <person name="Jun S."/>
            <person name="Lee S.J."/>
            <person name="Kim Y."/>
            <person name="Won Y.J."/>
        </authorList>
    </citation>
    <scope>NUCLEOTIDE SEQUENCE [LARGE SCALE GENOMIC DNA]</scope>
    <source>
        <strain evidence="5">Wonlab-2016</strain>
    </source>
</reference>
<sequence length="875" mass="95025">MATEATHDVVSEGKQAFFSKLPASLETLCSLPCGLQDDTILHRLLDLIKRLVVTREDVTASGLAKFLVTVTEKPSDVHTSVVVLALGSAAHLVSTTVMDDDLRKTVTRLYDAVQGSRVLDNSSVGAAFFNGLAFLTSCPSGLQWLDKNSVHVQAALSTLETARSIFLLNAVENFLVAVVTHALAADSTHAQEDHPSRQPVTLSSIQEYLTRVLSDTVTNKPALLDQLVTASNPSNLLLVTSQIIRRLSDTELFCQRKAGDTGFFAALVHLSFFHPDSRIQQSTLRSLINMFTHMEAESQVQLLSEKVLPPLMNLLAEGEVERGVGIAASFVDSACCGDSQPMLTLKAVRRLPHDAVFSQEPASPQLTGLVRIVTTALSNRQALAKLSSTLLHSLKETQNSSGLVRLLQSASAVREDGDWQSLQSTWPPPVGAAITGNIRLLGSLLQCLQNSTCPALGVSDAVAVLNSLLTIMGRPQVDSRVVTQATEAFLAVLQAQCHAGITSSDAGIRGVLGRLVTLLERNLVSMQWEIRDSTLEFISKLVVMAHQEHHVLRQAWSCLQDGESYPRASTIAMATTLRQTPGWWNVFLNDCETTEMAVIEQMAEVLADSDTHLISSSAPPGGPSRREAVRLLSAIYQQSLPGSADLRQVICATLKSALRDSDWEVKVKALEFFELVLSPLLCSDADGVSSDTQRDAKPTPRKHKHDTDEETKSGGDLEILASLLETGLEEALFTAAEDYDNSVSEKACDILLRLQECTSLPQHSLSKLRKRHESHMGPNCAGDSITKPGQGENGSHVSSSCDKDAVQKFLTRVDEFDPAQHLQKLTVSMDEYDRQPESLLEDIVAAAKMAVLAKEAAFTSGDEFDDGEDIFVDCY</sequence>
<comment type="subcellular location">
    <subcellularLocation>
        <location evidence="1">Cytoplasm</location>
    </subcellularLocation>
</comment>
<dbReference type="Gene3D" id="1.25.10.10">
    <property type="entry name" value="Leucine-rich Repeat Variant"/>
    <property type="match status" value="1"/>
</dbReference>
<protein>
    <submittedName>
        <fullName evidence="5">Uncharacterized protein</fullName>
    </submittedName>
</protein>
<feature type="compositionally biased region" description="Basic and acidic residues" evidence="4">
    <location>
        <begin position="705"/>
        <end position="715"/>
    </location>
</feature>
<dbReference type="PANTHER" id="PTHR21331">
    <property type="entry name" value="BRCA1-ASSOCIATED ATM ACTIVATOR 1"/>
    <property type="match status" value="1"/>
</dbReference>
<dbReference type="EMBL" id="JACVVK020000003">
    <property type="protein sequence ID" value="KAK7508046.1"/>
    <property type="molecule type" value="Genomic_DNA"/>
</dbReference>
<feature type="region of interest" description="Disordered" evidence="4">
    <location>
        <begin position="770"/>
        <end position="799"/>
    </location>
</feature>
<dbReference type="InterPro" id="IPR038904">
    <property type="entry name" value="BRAT1"/>
</dbReference>
<dbReference type="PANTHER" id="PTHR21331:SF2">
    <property type="entry name" value="BRCA1-ASSOCIATED ATM ACTIVATOR 1"/>
    <property type="match status" value="1"/>
</dbReference>
<dbReference type="SUPFAM" id="SSF48371">
    <property type="entry name" value="ARM repeat"/>
    <property type="match status" value="1"/>
</dbReference>
<comment type="caution">
    <text evidence="5">The sequence shown here is derived from an EMBL/GenBank/DDBJ whole genome shotgun (WGS) entry which is preliminary data.</text>
</comment>
<accession>A0ABD0M9D1</accession>
<evidence type="ECO:0000256" key="1">
    <source>
        <dbReference type="ARBA" id="ARBA00004496"/>
    </source>
</evidence>
<gene>
    <name evidence="5" type="ORF">BaRGS_00001011</name>
</gene>
<proteinExistence type="inferred from homology"/>
<dbReference type="Proteomes" id="UP001519460">
    <property type="component" value="Unassembled WGS sequence"/>
</dbReference>
<evidence type="ECO:0000256" key="3">
    <source>
        <dbReference type="ARBA" id="ARBA00061308"/>
    </source>
</evidence>
<dbReference type="GO" id="GO:0005737">
    <property type="term" value="C:cytoplasm"/>
    <property type="evidence" value="ECO:0007669"/>
    <property type="project" value="UniProtKB-SubCell"/>
</dbReference>
<dbReference type="InterPro" id="IPR011989">
    <property type="entry name" value="ARM-like"/>
</dbReference>
<organism evidence="5 6">
    <name type="scientific">Batillaria attramentaria</name>
    <dbReference type="NCBI Taxonomy" id="370345"/>
    <lineage>
        <taxon>Eukaryota</taxon>
        <taxon>Metazoa</taxon>
        <taxon>Spiralia</taxon>
        <taxon>Lophotrochozoa</taxon>
        <taxon>Mollusca</taxon>
        <taxon>Gastropoda</taxon>
        <taxon>Caenogastropoda</taxon>
        <taxon>Sorbeoconcha</taxon>
        <taxon>Cerithioidea</taxon>
        <taxon>Batillariidae</taxon>
        <taxon>Batillaria</taxon>
    </lineage>
</organism>
<keyword evidence="6" id="KW-1185">Reference proteome</keyword>